<dbReference type="Gene3D" id="3.40.50.1000">
    <property type="entry name" value="HAD superfamily/HAD-like"/>
    <property type="match status" value="1"/>
</dbReference>
<evidence type="ECO:0000313" key="8">
    <source>
        <dbReference type="EMBL" id="VVA97994.1"/>
    </source>
</evidence>
<comment type="catalytic activity">
    <reaction evidence="6">
        <text>O-phospho-L-threonyl-[protein] + H2O = L-threonyl-[protein] + phosphate</text>
        <dbReference type="Rhea" id="RHEA:47004"/>
        <dbReference type="Rhea" id="RHEA-COMP:11060"/>
        <dbReference type="Rhea" id="RHEA-COMP:11605"/>
        <dbReference type="ChEBI" id="CHEBI:15377"/>
        <dbReference type="ChEBI" id="CHEBI:30013"/>
        <dbReference type="ChEBI" id="CHEBI:43474"/>
        <dbReference type="ChEBI" id="CHEBI:61977"/>
        <dbReference type="EC" id="3.1.3.16"/>
    </reaction>
</comment>
<organism evidence="8 9">
    <name type="scientific">Arabis nemorensis</name>
    <dbReference type="NCBI Taxonomy" id="586526"/>
    <lineage>
        <taxon>Eukaryota</taxon>
        <taxon>Viridiplantae</taxon>
        <taxon>Streptophyta</taxon>
        <taxon>Embryophyta</taxon>
        <taxon>Tracheophyta</taxon>
        <taxon>Spermatophyta</taxon>
        <taxon>Magnoliopsida</taxon>
        <taxon>eudicotyledons</taxon>
        <taxon>Gunneridae</taxon>
        <taxon>Pentapetalae</taxon>
        <taxon>rosids</taxon>
        <taxon>malvids</taxon>
        <taxon>Brassicales</taxon>
        <taxon>Brassicaceae</taxon>
        <taxon>Arabideae</taxon>
        <taxon>Arabis</taxon>
    </lineage>
</organism>
<evidence type="ECO:0000256" key="4">
    <source>
        <dbReference type="ARBA" id="ARBA00023242"/>
    </source>
</evidence>
<dbReference type="AlphaFoldDB" id="A0A565B9E5"/>
<reference evidence="8" key="1">
    <citation type="submission" date="2019-07" db="EMBL/GenBank/DDBJ databases">
        <authorList>
            <person name="Dittberner H."/>
        </authorList>
    </citation>
    <scope>NUCLEOTIDE SEQUENCE [LARGE SCALE GENOMIC DNA]</scope>
</reference>
<dbReference type="EMBL" id="CABITT030000003">
    <property type="protein sequence ID" value="VVA97994.1"/>
    <property type="molecule type" value="Genomic_DNA"/>
</dbReference>
<dbReference type="Proteomes" id="UP000489600">
    <property type="component" value="Unassembled WGS sequence"/>
</dbReference>
<dbReference type="GO" id="GO:0005634">
    <property type="term" value="C:nucleus"/>
    <property type="evidence" value="ECO:0007669"/>
    <property type="project" value="UniProtKB-SubCell"/>
</dbReference>
<evidence type="ECO:0000256" key="1">
    <source>
        <dbReference type="ARBA" id="ARBA00004123"/>
    </source>
</evidence>
<evidence type="ECO:0000256" key="2">
    <source>
        <dbReference type="ARBA" id="ARBA00013081"/>
    </source>
</evidence>
<comment type="caution">
    <text evidence="8">The sequence shown here is derived from an EMBL/GenBank/DDBJ whole genome shotgun (WGS) entry which is preliminary data.</text>
</comment>
<gene>
    <name evidence="8" type="ORF">ANE_LOCUS8439</name>
</gene>
<feature type="domain" description="FCP1 homology" evidence="7">
    <location>
        <begin position="86"/>
        <end position="114"/>
    </location>
</feature>
<evidence type="ECO:0000256" key="3">
    <source>
        <dbReference type="ARBA" id="ARBA00022801"/>
    </source>
</evidence>
<evidence type="ECO:0000259" key="7">
    <source>
        <dbReference type="PROSITE" id="PS50969"/>
    </source>
</evidence>
<evidence type="ECO:0000256" key="5">
    <source>
        <dbReference type="ARBA" id="ARBA00047761"/>
    </source>
</evidence>
<evidence type="ECO:0000313" key="9">
    <source>
        <dbReference type="Proteomes" id="UP000489600"/>
    </source>
</evidence>
<dbReference type="PANTHER" id="PTHR23081:SF21">
    <property type="entry name" value="RNA POLYMERASE II C-TERMINAL DOMAIN PHOSPHATASE-LIKE-RELATED"/>
    <property type="match status" value="1"/>
</dbReference>
<dbReference type="PROSITE" id="PS50969">
    <property type="entry name" value="FCP1"/>
    <property type="match status" value="1"/>
</dbReference>
<name>A0A565B9E5_9BRAS</name>
<keyword evidence="3" id="KW-0378">Hydrolase</keyword>
<keyword evidence="9" id="KW-1185">Reference proteome</keyword>
<dbReference type="EC" id="3.1.3.16" evidence="2"/>
<dbReference type="PANTHER" id="PTHR23081">
    <property type="entry name" value="RNA POLYMERASE II CTD PHOSPHATASE"/>
    <property type="match status" value="1"/>
</dbReference>
<proteinExistence type="predicted"/>
<sequence>METISMREITSLVEKISLEFKPAIKESSSSCSSCGHSYVGDGVCIVCKSTVNICKGRAFVYLVRRLQLSHEAATLMKRFTTQYYCLNEKKLHLVLDLDHTLLHSTAVSGLSKTE</sequence>
<dbReference type="InterPro" id="IPR004274">
    <property type="entry name" value="FCP1_dom"/>
</dbReference>
<accession>A0A565B9E5</accession>
<protein>
    <recommendedName>
        <fullName evidence="2">protein-serine/threonine phosphatase</fullName>
        <ecNumber evidence="2">3.1.3.16</ecNumber>
    </recommendedName>
</protein>
<keyword evidence="4" id="KW-0539">Nucleus</keyword>
<dbReference type="InterPro" id="IPR039189">
    <property type="entry name" value="Fcp1"/>
</dbReference>
<comment type="catalytic activity">
    <reaction evidence="5">
        <text>O-phospho-L-seryl-[protein] + H2O = L-seryl-[protein] + phosphate</text>
        <dbReference type="Rhea" id="RHEA:20629"/>
        <dbReference type="Rhea" id="RHEA-COMP:9863"/>
        <dbReference type="Rhea" id="RHEA-COMP:11604"/>
        <dbReference type="ChEBI" id="CHEBI:15377"/>
        <dbReference type="ChEBI" id="CHEBI:29999"/>
        <dbReference type="ChEBI" id="CHEBI:43474"/>
        <dbReference type="ChEBI" id="CHEBI:83421"/>
        <dbReference type="EC" id="3.1.3.16"/>
    </reaction>
</comment>
<comment type="subcellular location">
    <subcellularLocation>
        <location evidence="1">Nucleus</location>
    </subcellularLocation>
</comment>
<dbReference type="InterPro" id="IPR023214">
    <property type="entry name" value="HAD_sf"/>
</dbReference>
<evidence type="ECO:0000256" key="6">
    <source>
        <dbReference type="ARBA" id="ARBA00048336"/>
    </source>
</evidence>
<dbReference type="GO" id="GO:0008420">
    <property type="term" value="F:RNA polymerase II CTD heptapeptide repeat phosphatase activity"/>
    <property type="evidence" value="ECO:0007669"/>
    <property type="project" value="InterPro"/>
</dbReference>